<dbReference type="PANTHER" id="PTHR47129:SF1">
    <property type="entry name" value="NMRA-LIKE DOMAIN-CONTAINING PROTEIN"/>
    <property type="match status" value="1"/>
</dbReference>
<dbReference type="EMBL" id="CP009885">
    <property type="protein sequence ID" value="ALR06577.1"/>
    <property type="molecule type" value="Genomic_DNA"/>
</dbReference>
<dbReference type="Gene3D" id="3.90.25.10">
    <property type="entry name" value="UDP-galactose 4-epimerase, domain 1"/>
    <property type="match status" value="1"/>
</dbReference>
<dbReference type="PANTHER" id="PTHR47129">
    <property type="entry name" value="QUINONE OXIDOREDUCTASE 2"/>
    <property type="match status" value="1"/>
</dbReference>
<dbReference type="InterPro" id="IPR016040">
    <property type="entry name" value="NAD(P)-bd_dom"/>
</dbReference>
<dbReference type="Gene3D" id="3.40.50.720">
    <property type="entry name" value="NAD(P)-binding Rossmann-like Domain"/>
    <property type="match status" value="1"/>
</dbReference>
<dbReference type="InterPro" id="IPR036291">
    <property type="entry name" value="NAD(P)-bd_dom_sf"/>
</dbReference>
<dbReference type="Proteomes" id="UP000196980">
    <property type="component" value="Chromosome"/>
</dbReference>
<evidence type="ECO:0000259" key="1">
    <source>
        <dbReference type="Pfam" id="PF13460"/>
    </source>
</evidence>
<reference evidence="3" key="1">
    <citation type="submission" date="2014-11" db="EMBL/GenBank/DDBJ databases">
        <title>Xylella fastidiosa Hib4 Genome Sequencing.</title>
        <authorList>
            <person name="Pierry P.M."/>
            <person name="da Silva A.M."/>
        </authorList>
    </citation>
    <scope>NUCLEOTIDE SEQUENCE [LARGE SCALE GENOMIC DNA]</scope>
    <source>
        <strain evidence="3">Hib4</strain>
    </source>
</reference>
<feature type="domain" description="NAD(P)-binding" evidence="1">
    <location>
        <begin position="13"/>
        <end position="150"/>
    </location>
</feature>
<accession>A0ABC8AE09</accession>
<dbReference type="RefSeq" id="WP_157293250.1">
    <property type="nucleotide sequence ID" value="NZ_CP009885.1"/>
</dbReference>
<name>A0ABC8AE09_XYLFS</name>
<organism evidence="2 3">
    <name type="scientific">Xylella fastidiosa</name>
    <dbReference type="NCBI Taxonomy" id="2371"/>
    <lineage>
        <taxon>Bacteria</taxon>
        <taxon>Pseudomonadati</taxon>
        <taxon>Pseudomonadota</taxon>
        <taxon>Gammaproteobacteria</taxon>
        <taxon>Lysobacterales</taxon>
        <taxon>Lysobacteraceae</taxon>
        <taxon>Xylella</taxon>
    </lineage>
</organism>
<gene>
    <name evidence="2" type="ORF">XFHB_06715</name>
</gene>
<dbReference type="KEGG" id="xfh:XFHB_06715"/>
<dbReference type="AlphaFoldDB" id="A0ABC8AE09"/>
<evidence type="ECO:0000313" key="3">
    <source>
        <dbReference type="Proteomes" id="UP000196980"/>
    </source>
</evidence>
<dbReference type="Pfam" id="PF13460">
    <property type="entry name" value="NAD_binding_10"/>
    <property type="match status" value="1"/>
</dbReference>
<dbReference type="InterPro" id="IPR052718">
    <property type="entry name" value="NmrA-type_oxidoreductase"/>
</dbReference>
<dbReference type="SUPFAM" id="SSF51735">
    <property type="entry name" value="NAD(P)-binding Rossmann-fold domains"/>
    <property type="match status" value="1"/>
</dbReference>
<protein>
    <submittedName>
        <fullName evidence="2">NAD(P)H-binding protein</fullName>
    </submittedName>
</protein>
<sequence>MAHSLTRRLLVAGATSPLGHRVVELLLRSSEVSVTATSRTPERLIDLAARGARVRKADYDDPGSLDAAYAGVERLLLVHSNLPGVPALRLRHHRFVVDAAVRAGVQHITCTSIIRADPGSPSGQVHLATEKLIEDCGIPFTILRLAPFTEWLFDRISLALRSGRWPSSAGMGRTAFVASDDAARVATATMLGQIPADQLLEVTGPVALAPAEVVAVCDGVFGASIDLVPVNQEALATALTDAGMAAPAIERAIAMDRNALEGRADVVRDVVERLTGRAPLDLGAVLIPHRLDLLLASKQT</sequence>
<proteinExistence type="predicted"/>
<evidence type="ECO:0000313" key="2">
    <source>
        <dbReference type="EMBL" id="ALR06577.1"/>
    </source>
</evidence>